<accession>A0A6C0BQM2</accession>
<reference evidence="1" key="1">
    <citation type="journal article" date="2020" name="Nature">
        <title>Giant virus diversity and host interactions through global metagenomics.</title>
        <authorList>
            <person name="Schulz F."/>
            <person name="Roux S."/>
            <person name="Paez-Espino D."/>
            <person name="Jungbluth S."/>
            <person name="Walsh D.A."/>
            <person name="Denef V.J."/>
            <person name="McMahon K.D."/>
            <person name="Konstantinidis K.T."/>
            <person name="Eloe-Fadrosh E.A."/>
            <person name="Kyrpides N.C."/>
            <person name="Woyke T."/>
        </authorList>
    </citation>
    <scope>NUCLEOTIDE SEQUENCE</scope>
    <source>
        <strain evidence="1">GVMAG-M-3300018080-19</strain>
    </source>
</reference>
<evidence type="ECO:0000313" key="1">
    <source>
        <dbReference type="EMBL" id="QHS93553.1"/>
    </source>
</evidence>
<protein>
    <submittedName>
        <fullName evidence="1">Uncharacterized protein</fullName>
    </submittedName>
</protein>
<dbReference type="AlphaFoldDB" id="A0A6C0BQM2"/>
<dbReference type="EMBL" id="MN739207">
    <property type="protein sequence ID" value="QHS93553.1"/>
    <property type="molecule type" value="Genomic_DNA"/>
</dbReference>
<sequence length="187" mass="21835">MPTFYYIFSFCWGNNDEVRSIDVDSTSWPVVRYYLETRHHMHKQRRASSYFVASSCPPGTREKPADLLAEDAVLNPNHLLVLRRFPTPSYLHDYIPPAVMDATKSRRKRPRHHPSVYHRQIPDWYECPNCGSKEHTHLECPTPEVEYVPMKHRAIPHGIPKSELRRATPKEAASFAMRDTSGNFFRV</sequence>
<organism evidence="1">
    <name type="scientific">viral metagenome</name>
    <dbReference type="NCBI Taxonomy" id="1070528"/>
    <lineage>
        <taxon>unclassified sequences</taxon>
        <taxon>metagenomes</taxon>
        <taxon>organismal metagenomes</taxon>
    </lineage>
</organism>
<name>A0A6C0BQM2_9ZZZZ</name>
<proteinExistence type="predicted"/>